<reference evidence="1" key="1">
    <citation type="journal article" date="2012" name="PLoS ONE">
        <title>Gene sets for utilization of primary and secondary nutrition supplies in the distal gut of endangered iberian lynx.</title>
        <authorList>
            <person name="Alcaide M."/>
            <person name="Messina E."/>
            <person name="Richter M."/>
            <person name="Bargiela R."/>
            <person name="Peplies J."/>
            <person name="Huws S.A."/>
            <person name="Newbold C.J."/>
            <person name="Golyshin P.N."/>
            <person name="Simon M.A."/>
            <person name="Lopez G."/>
            <person name="Yakimov M.M."/>
            <person name="Ferrer M."/>
        </authorList>
    </citation>
    <scope>NUCLEOTIDE SEQUENCE</scope>
</reference>
<evidence type="ECO:0000313" key="1">
    <source>
        <dbReference type="EMBL" id="EJX01593.1"/>
    </source>
</evidence>
<sequence>MSDNGFYKKVELVELRDDSTKQGYSSFQVRVLAKEVR</sequence>
<organism evidence="1">
    <name type="scientific">gut metagenome</name>
    <dbReference type="NCBI Taxonomy" id="749906"/>
    <lineage>
        <taxon>unclassified sequences</taxon>
        <taxon>metagenomes</taxon>
        <taxon>organismal metagenomes</taxon>
    </lineage>
</organism>
<accession>J9GI51</accession>
<name>J9GI51_9ZZZZ</name>
<comment type="caution">
    <text evidence="1">The sequence shown here is derived from an EMBL/GenBank/DDBJ whole genome shotgun (WGS) entry which is preliminary data.</text>
</comment>
<gene>
    <name evidence="1" type="ORF">EVA_10299</name>
</gene>
<proteinExistence type="predicted"/>
<dbReference type="EMBL" id="AMCI01002888">
    <property type="protein sequence ID" value="EJX01593.1"/>
    <property type="molecule type" value="Genomic_DNA"/>
</dbReference>
<dbReference type="AlphaFoldDB" id="J9GI51"/>
<protein>
    <submittedName>
        <fullName evidence="1">Uncharacterized protein</fullName>
    </submittedName>
</protein>